<dbReference type="EMBL" id="CP049801">
    <property type="protein sequence ID" value="QIO06660.1"/>
    <property type="molecule type" value="Genomic_DNA"/>
</dbReference>
<dbReference type="InterPro" id="IPR045748">
    <property type="entry name" value="DcaP"/>
</dbReference>
<dbReference type="RefSeq" id="WP_166010305.1">
    <property type="nucleotide sequence ID" value="NZ_CP049801.1"/>
</dbReference>
<evidence type="ECO:0000256" key="1">
    <source>
        <dbReference type="SAM" id="Coils"/>
    </source>
</evidence>
<keyword evidence="2" id="KW-0732">Signal</keyword>
<keyword evidence="1" id="KW-0175">Coiled coil</keyword>
<dbReference type="Pfam" id="PF19577">
    <property type="entry name" value="DcaP"/>
    <property type="match status" value="1"/>
</dbReference>
<accession>A0A6G8RXT1</accession>
<name>A0A6G8RXT1_9GAMM</name>
<organism evidence="3 4">
    <name type="scientific">Acinetobacter shaoyimingii</name>
    <dbReference type="NCBI Taxonomy" id="2715164"/>
    <lineage>
        <taxon>Bacteria</taxon>
        <taxon>Pseudomonadati</taxon>
        <taxon>Pseudomonadota</taxon>
        <taxon>Gammaproteobacteria</taxon>
        <taxon>Moraxellales</taxon>
        <taxon>Moraxellaceae</taxon>
        <taxon>Acinetobacter</taxon>
    </lineage>
</organism>
<dbReference type="InterPro" id="IPR023614">
    <property type="entry name" value="Porin_dom_sf"/>
</dbReference>
<proteinExistence type="predicted"/>
<feature type="signal peptide" evidence="2">
    <location>
        <begin position="1"/>
        <end position="28"/>
    </location>
</feature>
<evidence type="ECO:0000313" key="3">
    <source>
        <dbReference type="EMBL" id="QIO06660.1"/>
    </source>
</evidence>
<feature type="chain" id="PRO_5026014683" evidence="2">
    <location>
        <begin position="29"/>
        <end position="414"/>
    </location>
</feature>
<gene>
    <name evidence="3" type="ORF">G8E00_12230</name>
</gene>
<dbReference type="PROSITE" id="PS51318">
    <property type="entry name" value="TAT"/>
    <property type="match status" value="1"/>
</dbReference>
<dbReference type="SUPFAM" id="SSF56935">
    <property type="entry name" value="Porins"/>
    <property type="match status" value="1"/>
</dbReference>
<reference evidence="3 4" key="1">
    <citation type="submission" date="2020-03" db="EMBL/GenBank/DDBJ databases">
        <authorList>
            <person name="Zhu W."/>
        </authorList>
    </citation>
    <scope>NUCLEOTIDE SEQUENCE [LARGE SCALE GENOMIC DNA]</scope>
    <source>
        <strain evidence="3 4">323-1</strain>
    </source>
</reference>
<feature type="coiled-coil region" evidence="1">
    <location>
        <begin position="28"/>
        <end position="58"/>
    </location>
</feature>
<dbReference type="Proteomes" id="UP000502297">
    <property type="component" value="Chromosome"/>
</dbReference>
<evidence type="ECO:0000313" key="4">
    <source>
        <dbReference type="Proteomes" id="UP000502297"/>
    </source>
</evidence>
<protein>
    <submittedName>
        <fullName evidence="3">DcaP-like protein</fullName>
    </submittedName>
</protein>
<dbReference type="KEGG" id="asha:G8E00_12230"/>
<dbReference type="AlphaFoldDB" id="A0A6G8RXT1"/>
<dbReference type="InterPro" id="IPR006311">
    <property type="entry name" value="TAT_signal"/>
</dbReference>
<keyword evidence="4" id="KW-1185">Reference proteome</keyword>
<sequence length="414" mass="45374">MGRLTRGQFLKQGLAVAVTAVLMSSANAATEKEEIQQLRQEVEALKSLIKEQQQVQQKQQVQLAEVASQPAKAPVAVKSKAGANVDIYGFVRADAGYQFKGGAKTFNHIHEVDLQANQSNDDKLYATAKTTRIGLDFKAPVEGADVGGKVEVDFADTPDDKNAVRIRHAYVTYNNWLFGQTTSSFVSTETQPEMLDFGSPLGIGTYRTPQVRFTDKINANTRYFVGLEKGNDSNRLPALTGKIAHNFADGAGVVTGRALVQEVRARNVNDAKEFGWGVGLGLNFKPIEQLILNADYSHISGDDKFLLYTGGNTNQGRWIQDGNDIDLNDLDAFTVGATYKINPKLRSTLGYGAVFFGDAAGALNDNLQQGWLNIMYNPVKPITFGAEYVYGERETADDQIGRDSRFGLMAKYDF</sequence>
<dbReference type="Gene3D" id="2.40.160.10">
    <property type="entry name" value="Porin"/>
    <property type="match status" value="1"/>
</dbReference>
<evidence type="ECO:0000256" key="2">
    <source>
        <dbReference type="SAM" id="SignalP"/>
    </source>
</evidence>